<comment type="subcellular location">
    <subcellularLocation>
        <location evidence="2">Chromosome</location>
        <location evidence="2">Telomere</location>
    </subcellularLocation>
    <subcellularLocation>
        <location evidence="1">Nucleus</location>
    </subcellularLocation>
</comment>
<dbReference type="Pfam" id="PF12231">
    <property type="entry name" value="Rif1_N"/>
    <property type="match status" value="1"/>
</dbReference>
<dbReference type="PANTHER" id="PTHR22928">
    <property type="entry name" value="TELOMERE-ASSOCIATED PROTEIN RIF1"/>
    <property type="match status" value="1"/>
</dbReference>
<accession>M7TPZ6</accession>
<keyword evidence="9" id="KW-1185">Reference proteome</keyword>
<dbReference type="PANTHER" id="PTHR22928:SF3">
    <property type="entry name" value="TELOMERE-ASSOCIATED PROTEIN RIF1"/>
    <property type="match status" value="1"/>
</dbReference>
<gene>
    <name evidence="8" type="ORF">UCREL1_965</name>
</gene>
<keyword evidence="3" id="KW-0158">Chromosome</keyword>
<dbReference type="EMBL" id="KB705547">
    <property type="protein sequence ID" value="EMR71981.1"/>
    <property type="molecule type" value="Genomic_DNA"/>
</dbReference>
<evidence type="ECO:0000313" key="8">
    <source>
        <dbReference type="EMBL" id="EMR71981.1"/>
    </source>
</evidence>
<dbReference type="KEGG" id="ela:UCREL1_965"/>
<keyword evidence="4" id="KW-0779">Telomere</keyword>
<evidence type="ECO:0000259" key="7">
    <source>
        <dbReference type="Pfam" id="PF12231"/>
    </source>
</evidence>
<dbReference type="eggNOG" id="ENOG502QSZW">
    <property type="taxonomic scope" value="Eukaryota"/>
</dbReference>
<evidence type="ECO:0000256" key="4">
    <source>
        <dbReference type="ARBA" id="ARBA00022895"/>
    </source>
</evidence>
<dbReference type="Proteomes" id="UP000012174">
    <property type="component" value="Unassembled WGS sequence"/>
</dbReference>
<evidence type="ECO:0000313" key="9">
    <source>
        <dbReference type="Proteomes" id="UP000012174"/>
    </source>
</evidence>
<evidence type="ECO:0000256" key="2">
    <source>
        <dbReference type="ARBA" id="ARBA00004574"/>
    </source>
</evidence>
<dbReference type="STRING" id="1287681.M7TPZ6"/>
<evidence type="ECO:0000256" key="1">
    <source>
        <dbReference type="ARBA" id="ARBA00004123"/>
    </source>
</evidence>
<dbReference type="GO" id="GO:0140445">
    <property type="term" value="C:chromosome, telomeric repeat region"/>
    <property type="evidence" value="ECO:0007669"/>
    <property type="project" value="TreeGrafter"/>
</dbReference>
<dbReference type="InterPro" id="IPR016024">
    <property type="entry name" value="ARM-type_fold"/>
</dbReference>
<name>M7TPZ6_EUTLA</name>
<keyword evidence="5" id="KW-0539">Nucleus</keyword>
<reference evidence="9" key="1">
    <citation type="journal article" date="2013" name="Genome Announc.">
        <title>Draft genome sequence of the grapevine dieback fungus Eutypa lata UCR-EL1.</title>
        <authorList>
            <person name="Blanco-Ulate B."/>
            <person name="Rolshausen P.E."/>
            <person name="Cantu D."/>
        </authorList>
    </citation>
    <scope>NUCLEOTIDE SEQUENCE [LARGE SCALE GENOMIC DNA]</scope>
    <source>
        <strain evidence="9">UCR-EL1</strain>
    </source>
</reference>
<protein>
    <submittedName>
        <fullName evidence="8">Putative telomere length regulator protein</fullName>
    </submittedName>
</protein>
<dbReference type="GO" id="GO:0000723">
    <property type="term" value="P:telomere maintenance"/>
    <property type="evidence" value="ECO:0007669"/>
    <property type="project" value="TreeGrafter"/>
</dbReference>
<evidence type="ECO:0000256" key="3">
    <source>
        <dbReference type="ARBA" id="ARBA00022454"/>
    </source>
</evidence>
<dbReference type="SUPFAM" id="SSF48371">
    <property type="entry name" value="ARM repeat"/>
    <property type="match status" value="1"/>
</dbReference>
<dbReference type="HOGENOM" id="CLU_542943_0_0_1"/>
<feature type="domain" description="Telomere-associated protein Rif1 N-terminal" evidence="7">
    <location>
        <begin position="9"/>
        <end position="375"/>
    </location>
</feature>
<organism evidence="8 9">
    <name type="scientific">Eutypa lata (strain UCR-EL1)</name>
    <name type="common">Grapevine dieback disease fungus</name>
    <name type="synonym">Eutypa armeniacae</name>
    <dbReference type="NCBI Taxonomy" id="1287681"/>
    <lineage>
        <taxon>Eukaryota</taxon>
        <taxon>Fungi</taxon>
        <taxon>Dikarya</taxon>
        <taxon>Ascomycota</taxon>
        <taxon>Pezizomycotina</taxon>
        <taxon>Sordariomycetes</taxon>
        <taxon>Xylariomycetidae</taxon>
        <taxon>Xylariales</taxon>
        <taxon>Diatrypaceae</taxon>
        <taxon>Eutypa</taxon>
    </lineage>
</organism>
<keyword evidence="6" id="KW-0131">Cell cycle</keyword>
<evidence type="ECO:0000256" key="6">
    <source>
        <dbReference type="ARBA" id="ARBA00023306"/>
    </source>
</evidence>
<evidence type="ECO:0000256" key="5">
    <source>
        <dbReference type="ARBA" id="ARBA00023242"/>
    </source>
</evidence>
<proteinExistence type="predicted"/>
<dbReference type="AlphaFoldDB" id="M7TPZ6"/>
<dbReference type="GO" id="GO:0005634">
    <property type="term" value="C:nucleus"/>
    <property type="evidence" value="ECO:0007669"/>
    <property type="project" value="UniProtKB-SubCell"/>
</dbReference>
<sequence length="502" mass="57165">MLESTVKQLAGADRESKLDAYMMLVRALKASNNLPDRIALQDQMGLFMQFIQRDVTTKNVTGTIDSSLANHALTLLVTFLYYPAIASTLSYDFGVFIIDYCIRCFEDNSIPKDVIRHSMQVVASQDFSPKVMTADRIGRLVAALHKLEEHMKGKSIIMSRIIIYRRLVKQSKVHMASHTDWLLDLFADMLSGMKEIRTAAVALGFEAIFTIGKEKQLSRRVMEILQLTVDDIKYIEYYVQKLLTMAGNKQESAVVPQIWSVIILLLRCPVEKWEFFSPWLEIIQKCFNSGDPHTKLEANYAWNRLVYAFYLNESSFSKTIGTVCQPFLSQLKRKVSGKFQEEFRRVVFGSICNLYYYAFKPNSTSAQVDHYWVACVRPIMQKLTTTESETKQNEKSTFSPSDNLVQATIILTGLFDSSTPRVWKEDRIAENPLVKPDELPAVDPKWIRKNADKVFAVVDPIISKSFLDMASLGSPTHKLWHTLISTVAAAASKEVKAMVRWA</sequence>
<dbReference type="InterPro" id="IPR022031">
    <property type="entry name" value="Rif1_N"/>
</dbReference>
<dbReference type="OrthoDB" id="5399929at2759"/>